<evidence type="ECO:0000256" key="3">
    <source>
        <dbReference type="ARBA" id="ARBA00006341"/>
    </source>
</evidence>
<evidence type="ECO:0000256" key="5">
    <source>
        <dbReference type="ARBA" id="ARBA00022605"/>
    </source>
</evidence>
<dbReference type="EMBL" id="CP000263">
    <property type="protein sequence ID" value="ABJ90614.1"/>
    <property type="molecule type" value="Genomic_DNA"/>
</dbReference>
<dbReference type="PROSITE" id="PS51671">
    <property type="entry name" value="ACT"/>
    <property type="match status" value="1"/>
</dbReference>
<comment type="pathway">
    <text evidence="2 8">Amino-acid biosynthesis; L-valine biosynthesis; L-valine from pyruvate: step 1/4.</text>
</comment>
<dbReference type="EC" id="2.2.1.6" evidence="8"/>
<evidence type="ECO:0000256" key="6">
    <source>
        <dbReference type="ARBA" id="ARBA00023304"/>
    </source>
</evidence>
<dbReference type="Gene3D" id="3.30.70.1150">
    <property type="entry name" value="ACT-like. Chain A, domain 2"/>
    <property type="match status" value="1"/>
</dbReference>
<comment type="function">
    <text evidence="8">Catalyzes the conversion of 2 pyruvate molecules into acetolactate in the first common step of the biosynthetic pathway of the branched-amino acids such as leucine, isoleucine, and valine.</text>
</comment>
<dbReference type="InterPro" id="IPR039557">
    <property type="entry name" value="AHAS_ACT"/>
</dbReference>
<comment type="pathway">
    <text evidence="1 8">Amino-acid biosynthesis; L-isoleucine biosynthesis; L-isoleucine from 2-oxobutanoate: step 1/4.</text>
</comment>
<evidence type="ECO:0000259" key="9">
    <source>
        <dbReference type="PROSITE" id="PS51671"/>
    </source>
</evidence>
<dbReference type="Pfam" id="PF22629">
    <property type="entry name" value="ACT_AHAS_ss"/>
    <property type="match status" value="1"/>
</dbReference>
<dbReference type="GO" id="GO:0009097">
    <property type="term" value="P:isoleucine biosynthetic process"/>
    <property type="evidence" value="ECO:0007669"/>
    <property type="project" value="UniProtKB-UniRule"/>
</dbReference>
<comment type="subunit">
    <text evidence="4 8">Dimer of large and small chains.</text>
</comment>
<dbReference type="CDD" id="cd04878">
    <property type="entry name" value="ACT_AHAS"/>
    <property type="match status" value="1"/>
</dbReference>
<proteinExistence type="inferred from homology"/>
<dbReference type="AlphaFoldDB" id="Q057T5"/>
<evidence type="ECO:0000313" key="11">
    <source>
        <dbReference type="Proteomes" id="UP000000669"/>
    </source>
</evidence>
<dbReference type="PANTHER" id="PTHR30239">
    <property type="entry name" value="ACETOLACTATE SYNTHASE SMALL SUBUNIT"/>
    <property type="match status" value="1"/>
</dbReference>
<dbReference type="UniPathway" id="UPA00047">
    <property type="reaction ID" value="UER00055"/>
</dbReference>
<dbReference type="PANTHER" id="PTHR30239:SF0">
    <property type="entry name" value="ACETOLACTATE SYNTHASE SMALL SUBUNIT 1, CHLOROPLASTIC"/>
    <property type="match status" value="1"/>
</dbReference>
<dbReference type="GO" id="GO:0003984">
    <property type="term" value="F:acetolactate synthase activity"/>
    <property type="evidence" value="ECO:0007669"/>
    <property type="project" value="UniProtKB-UniRule"/>
</dbReference>
<dbReference type="InterPro" id="IPR004789">
    <property type="entry name" value="Acetalactate_synth_ssu"/>
</dbReference>
<dbReference type="SUPFAM" id="SSF55021">
    <property type="entry name" value="ACT-like"/>
    <property type="match status" value="2"/>
</dbReference>
<dbReference type="GO" id="GO:0009099">
    <property type="term" value="P:L-valine biosynthetic process"/>
    <property type="evidence" value="ECO:0007669"/>
    <property type="project" value="UniProtKB-UniRule"/>
</dbReference>
<name>Q057T5_BUCCC</name>
<evidence type="ECO:0000256" key="7">
    <source>
        <dbReference type="ARBA" id="ARBA00048670"/>
    </source>
</evidence>
<gene>
    <name evidence="10" type="primary">ilvH</name>
    <name evidence="10" type="ordered locus">BCc_138</name>
</gene>
<protein>
    <recommendedName>
        <fullName evidence="8">Acetolactate synthase small subunit</fullName>
        <shortName evidence="8">AHAS</shortName>
        <shortName evidence="8">ALS</shortName>
        <ecNumber evidence="8">2.2.1.6</ecNumber>
    </recommendedName>
    <alternativeName>
        <fullName evidence="8">Acetohydroxy-acid synthase small subunit</fullName>
    </alternativeName>
</protein>
<dbReference type="InterPro" id="IPR019455">
    <property type="entry name" value="Acetolactate_synth_ssu_C"/>
</dbReference>
<dbReference type="NCBIfam" id="NF008864">
    <property type="entry name" value="PRK11895.1"/>
    <property type="match status" value="1"/>
</dbReference>
<dbReference type="RefSeq" id="WP_011672533.1">
    <property type="nucleotide sequence ID" value="NC_008513.1"/>
</dbReference>
<dbReference type="HOGENOM" id="CLU_055003_1_3_6"/>
<evidence type="ECO:0000256" key="4">
    <source>
        <dbReference type="ARBA" id="ARBA00011744"/>
    </source>
</evidence>
<dbReference type="OrthoDB" id="9787365at2"/>
<keyword evidence="11" id="KW-1185">Reference proteome</keyword>
<dbReference type="STRING" id="372461.BCc_138"/>
<evidence type="ECO:0000256" key="8">
    <source>
        <dbReference type="RuleBase" id="RU368092"/>
    </source>
</evidence>
<dbReference type="InterPro" id="IPR027271">
    <property type="entry name" value="Acetolactate_synth/TF_NikR_C"/>
</dbReference>
<keyword evidence="5 8" id="KW-0028">Amino-acid biosynthesis</keyword>
<evidence type="ECO:0000313" key="10">
    <source>
        <dbReference type="EMBL" id="ABJ90614.1"/>
    </source>
</evidence>
<feature type="domain" description="ACT" evidence="9">
    <location>
        <begin position="4"/>
        <end position="78"/>
    </location>
</feature>
<comment type="similarity">
    <text evidence="3 8">Belongs to the acetolactate synthase small subunit family.</text>
</comment>
<comment type="catalytic activity">
    <reaction evidence="7 8">
        <text>2 pyruvate + H(+) = (2S)-2-acetolactate + CO2</text>
        <dbReference type="Rhea" id="RHEA:25249"/>
        <dbReference type="ChEBI" id="CHEBI:15361"/>
        <dbReference type="ChEBI" id="CHEBI:15378"/>
        <dbReference type="ChEBI" id="CHEBI:16526"/>
        <dbReference type="ChEBI" id="CHEBI:58476"/>
        <dbReference type="EC" id="2.2.1.6"/>
    </reaction>
</comment>
<reference evidence="10 11" key="1">
    <citation type="journal article" date="2006" name="Science">
        <title>A small microbial genome: the end of a long symbiotic relationship?</title>
        <authorList>
            <person name="Perez-Brocal V."/>
            <person name="Gil R."/>
            <person name="Ramos S."/>
            <person name="Lamelas A."/>
            <person name="Postigo M."/>
            <person name="Michelena J.M."/>
            <person name="Silva F.J."/>
            <person name="Moya A."/>
            <person name="Latorre A."/>
        </authorList>
    </citation>
    <scope>NUCLEOTIDE SEQUENCE [LARGE SCALE GENOMIC DNA]</scope>
    <source>
        <strain evidence="11">Cc</strain>
    </source>
</reference>
<dbReference type="GO" id="GO:0005829">
    <property type="term" value="C:cytosol"/>
    <property type="evidence" value="ECO:0007669"/>
    <property type="project" value="TreeGrafter"/>
</dbReference>
<dbReference type="NCBIfam" id="TIGR00119">
    <property type="entry name" value="acolac_sm"/>
    <property type="match status" value="1"/>
</dbReference>
<dbReference type="KEGG" id="bcc:BCc_138"/>
<evidence type="ECO:0000256" key="1">
    <source>
        <dbReference type="ARBA" id="ARBA00004974"/>
    </source>
</evidence>
<dbReference type="eggNOG" id="COG0440">
    <property type="taxonomic scope" value="Bacteria"/>
</dbReference>
<evidence type="ECO:0000256" key="2">
    <source>
        <dbReference type="ARBA" id="ARBA00005025"/>
    </source>
</evidence>
<dbReference type="InterPro" id="IPR045865">
    <property type="entry name" value="ACT-like_dom_sf"/>
</dbReference>
<dbReference type="UniPathway" id="UPA00049">
    <property type="reaction ID" value="UER00059"/>
</dbReference>
<sequence length="160" mass="18396">MRRILSILLENESGALSRVVGLFSQRGYNIDSLSVAPTNKKNISKLTIQTFGNKKTIEQIEKQLHKLIDVYQVLEITNKNYIEREILLIKIQINNLKKLHKINQIIEIYKGNIIDCSSEQYIIQISDTNRNIDSFLNIAKKSFKIIELSRSGVIGISCYQ</sequence>
<dbReference type="InterPro" id="IPR054480">
    <property type="entry name" value="AHAS_small-like_ACT"/>
</dbReference>
<dbReference type="FunFam" id="3.30.70.260:FF:000001">
    <property type="entry name" value="Acetolactate synthase, small subunit"/>
    <property type="match status" value="1"/>
</dbReference>
<dbReference type="Gene3D" id="3.30.70.260">
    <property type="match status" value="1"/>
</dbReference>
<accession>Q057T5</accession>
<dbReference type="Pfam" id="PF10369">
    <property type="entry name" value="ALS_ss_C"/>
    <property type="match status" value="1"/>
</dbReference>
<dbReference type="InterPro" id="IPR002912">
    <property type="entry name" value="ACT_dom"/>
</dbReference>
<dbReference type="Proteomes" id="UP000000669">
    <property type="component" value="Chromosome"/>
</dbReference>
<dbReference type="GO" id="GO:1990610">
    <property type="term" value="F:acetolactate synthase regulator activity"/>
    <property type="evidence" value="ECO:0007669"/>
    <property type="project" value="UniProtKB-UniRule"/>
</dbReference>
<keyword evidence="8 10" id="KW-0808">Transferase</keyword>
<keyword evidence="6 8" id="KW-0100">Branched-chain amino acid biosynthesis</keyword>
<organism evidence="10 11">
    <name type="scientific">Buchnera aphidicola subsp. Cinara cedri (strain Cc)</name>
    <dbReference type="NCBI Taxonomy" id="372461"/>
    <lineage>
        <taxon>Bacteria</taxon>
        <taxon>Pseudomonadati</taxon>
        <taxon>Pseudomonadota</taxon>
        <taxon>Gammaproteobacteria</taxon>
        <taxon>Enterobacterales</taxon>
        <taxon>Erwiniaceae</taxon>
        <taxon>Buchnera</taxon>
    </lineage>
</organism>